<dbReference type="EMBL" id="CAJHUC010001549">
    <property type="protein sequence ID" value="CAD7701480.1"/>
    <property type="molecule type" value="Genomic_DNA"/>
</dbReference>
<evidence type="ECO:0000313" key="3">
    <source>
        <dbReference type="Proteomes" id="UP000708148"/>
    </source>
</evidence>
<feature type="compositionally biased region" description="Low complexity" evidence="1">
    <location>
        <begin position="75"/>
        <end position="90"/>
    </location>
</feature>
<comment type="caution">
    <text evidence="2">The sequence shown here is derived from an EMBL/GenBank/DDBJ whole genome shotgun (WGS) entry which is preliminary data.</text>
</comment>
<name>A0A8S1JCU3_9CHLO</name>
<protein>
    <submittedName>
        <fullName evidence="2">Uncharacterized protein</fullName>
    </submittedName>
</protein>
<feature type="region of interest" description="Disordered" evidence="1">
    <location>
        <begin position="299"/>
        <end position="338"/>
    </location>
</feature>
<dbReference type="AlphaFoldDB" id="A0A8S1JCU3"/>
<feature type="region of interest" description="Disordered" evidence="1">
    <location>
        <begin position="1"/>
        <end position="135"/>
    </location>
</feature>
<sequence length="448" mass="48567">MAAGPAAPTRGPEHSRSPDRRPEGRLSPPRRPSGPPEWFIMKAMLRGTATPLSPDDQPPADEPPDVSCDVEATESPSASSDDSDGCPSPSREAGRVSAAHGETSLDAWRRSASRGGCRWEDSHRPSPRRGCTAEPEESYCSDMHTTFSSVTPQLVEKGNRYVLYFKDDEWATGRTMEDSVFEAEHEWECGPPARAHSDKGGAEAARLFFALFTRCWRPSIPMLVPGAPPVGDDYFSEGAEGDERHRDVQATIESQDNLAGMKTALHEEFEAAIRRHQMSTMEKKESVDVLADDLPVPLSRRASPVDESDSAYDGDVSEGSLREKHAASMPDAQEMSRTEDLDLRAGMRRHATPGSDAGSDVASIGVDDIYSSFTAVDTPEKKYTLEFVDVDPNGVASHSDGEDDGFNFDTVTTGDAEIEDVCCPWMEGAGRGKPQLGVVPKAKTAAAH</sequence>
<dbReference type="Proteomes" id="UP000708148">
    <property type="component" value="Unassembled WGS sequence"/>
</dbReference>
<gene>
    <name evidence="2" type="ORF">OSTQU699_LOCUS6839</name>
</gene>
<accession>A0A8S1JCU3</accession>
<evidence type="ECO:0000256" key="1">
    <source>
        <dbReference type="SAM" id="MobiDB-lite"/>
    </source>
</evidence>
<feature type="compositionally biased region" description="Acidic residues" evidence="1">
    <location>
        <begin position="306"/>
        <end position="316"/>
    </location>
</feature>
<feature type="compositionally biased region" description="Basic and acidic residues" evidence="1">
    <location>
        <begin position="11"/>
        <end position="24"/>
    </location>
</feature>
<proteinExistence type="predicted"/>
<evidence type="ECO:0000313" key="2">
    <source>
        <dbReference type="EMBL" id="CAD7701480.1"/>
    </source>
</evidence>
<organism evidence="2 3">
    <name type="scientific">Ostreobium quekettii</name>
    <dbReference type="NCBI Taxonomy" id="121088"/>
    <lineage>
        <taxon>Eukaryota</taxon>
        <taxon>Viridiplantae</taxon>
        <taxon>Chlorophyta</taxon>
        <taxon>core chlorophytes</taxon>
        <taxon>Ulvophyceae</taxon>
        <taxon>TCBD clade</taxon>
        <taxon>Bryopsidales</taxon>
        <taxon>Ostreobineae</taxon>
        <taxon>Ostreobiaceae</taxon>
        <taxon>Ostreobium</taxon>
    </lineage>
</organism>
<keyword evidence="3" id="KW-1185">Reference proteome</keyword>
<reference evidence="2" key="1">
    <citation type="submission" date="2020-12" db="EMBL/GenBank/DDBJ databases">
        <authorList>
            <person name="Iha C."/>
        </authorList>
    </citation>
    <scope>NUCLEOTIDE SEQUENCE</scope>
</reference>